<dbReference type="EMBL" id="HBUF01208767">
    <property type="protein sequence ID" value="CAG6664879.1"/>
    <property type="molecule type" value="Transcribed_RNA"/>
</dbReference>
<dbReference type="Pfam" id="PF00031">
    <property type="entry name" value="Cystatin"/>
    <property type="match status" value="1"/>
</dbReference>
<evidence type="ECO:0000256" key="1">
    <source>
        <dbReference type="ARBA" id="ARBA00009403"/>
    </source>
</evidence>
<dbReference type="EMBL" id="HBUF01570489">
    <property type="protein sequence ID" value="CAG6766299.1"/>
    <property type="molecule type" value="Transcribed_RNA"/>
</dbReference>
<dbReference type="CDD" id="cd00042">
    <property type="entry name" value="CY"/>
    <property type="match status" value="1"/>
</dbReference>
<dbReference type="SUPFAM" id="SSF54403">
    <property type="entry name" value="Cystatin/monellin"/>
    <property type="match status" value="1"/>
</dbReference>
<dbReference type="InterPro" id="IPR046350">
    <property type="entry name" value="Cystatin_sf"/>
</dbReference>
<dbReference type="InterPro" id="IPR000010">
    <property type="entry name" value="Cystatin_dom"/>
</dbReference>
<evidence type="ECO:0000256" key="5">
    <source>
        <dbReference type="SAM" id="SignalP"/>
    </source>
</evidence>
<dbReference type="Gene3D" id="3.10.450.10">
    <property type="match status" value="1"/>
</dbReference>
<organism evidence="7">
    <name type="scientific">Cacopsylla melanoneura</name>
    <dbReference type="NCBI Taxonomy" id="428564"/>
    <lineage>
        <taxon>Eukaryota</taxon>
        <taxon>Metazoa</taxon>
        <taxon>Ecdysozoa</taxon>
        <taxon>Arthropoda</taxon>
        <taxon>Hexapoda</taxon>
        <taxon>Insecta</taxon>
        <taxon>Pterygota</taxon>
        <taxon>Neoptera</taxon>
        <taxon>Paraneoptera</taxon>
        <taxon>Hemiptera</taxon>
        <taxon>Sternorrhyncha</taxon>
        <taxon>Psylloidea</taxon>
        <taxon>Psyllidae</taxon>
        <taxon>Psyllinae</taxon>
        <taxon>Cacopsylla</taxon>
    </lineage>
</organism>
<dbReference type="PANTHER" id="PTHR46186">
    <property type="entry name" value="CYSTATIN"/>
    <property type="match status" value="1"/>
</dbReference>
<dbReference type="EMBL" id="HBUF01208766">
    <property type="protein sequence ID" value="CAG6664876.1"/>
    <property type="molecule type" value="Transcribed_RNA"/>
</dbReference>
<name>A0A8D9AJB8_9HEMI</name>
<keyword evidence="2" id="KW-0646">Protease inhibitor</keyword>
<feature type="region of interest" description="Disordered" evidence="4">
    <location>
        <begin position="135"/>
        <end position="159"/>
    </location>
</feature>
<feature type="compositionally biased region" description="Acidic residues" evidence="4">
    <location>
        <begin position="142"/>
        <end position="159"/>
    </location>
</feature>
<feature type="domain" description="Cystatin" evidence="6">
    <location>
        <begin position="48"/>
        <end position="119"/>
    </location>
</feature>
<keyword evidence="5" id="KW-0732">Signal</keyword>
<keyword evidence="3" id="KW-0789">Thiol protease inhibitor</keyword>
<evidence type="ECO:0000259" key="6">
    <source>
        <dbReference type="Pfam" id="PF00031"/>
    </source>
</evidence>
<evidence type="ECO:0000313" key="7">
    <source>
        <dbReference type="EMBL" id="CAG6766299.1"/>
    </source>
</evidence>
<proteinExistence type="inferred from homology"/>
<dbReference type="GO" id="GO:0004869">
    <property type="term" value="F:cysteine-type endopeptidase inhibitor activity"/>
    <property type="evidence" value="ECO:0007669"/>
    <property type="project" value="UniProtKB-KW"/>
</dbReference>
<dbReference type="GO" id="GO:0005737">
    <property type="term" value="C:cytoplasm"/>
    <property type="evidence" value="ECO:0007669"/>
    <property type="project" value="TreeGrafter"/>
</dbReference>
<sequence length="197" mass="22220">MLENHHFCWLQIISVGSALLLSSSLVSSKSKSGAPRPLDITGLVDEDTTTMNALKFGVDYITNGSAGEYRLGVAKILSASIQVISGINYRFKIQVVGTKCKKNMDIYNCTLPQLEADYENATDFSDVRDQRFTKSGELITDTTEEPTTEETDPREDPDFNECDVTVWDQRWRIPRYIVTHLKCETPTANEIEETREL</sequence>
<evidence type="ECO:0000256" key="4">
    <source>
        <dbReference type="SAM" id="MobiDB-lite"/>
    </source>
</evidence>
<accession>A0A8D9AJB8</accession>
<feature type="chain" id="PRO_5035703777" description="Cystatin domain-containing protein" evidence="5">
    <location>
        <begin position="29"/>
        <end position="197"/>
    </location>
</feature>
<feature type="signal peptide" evidence="5">
    <location>
        <begin position="1"/>
        <end position="28"/>
    </location>
</feature>
<comment type="similarity">
    <text evidence="1">Belongs to the cystatin family.</text>
</comment>
<dbReference type="GO" id="GO:0031982">
    <property type="term" value="C:vesicle"/>
    <property type="evidence" value="ECO:0007669"/>
    <property type="project" value="TreeGrafter"/>
</dbReference>
<reference evidence="7" key="1">
    <citation type="submission" date="2021-05" db="EMBL/GenBank/DDBJ databases">
        <authorList>
            <person name="Alioto T."/>
            <person name="Alioto T."/>
            <person name="Gomez Garrido J."/>
        </authorList>
    </citation>
    <scope>NUCLEOTIDE SEQUENCE</scope>
</reference>
<evidence type="ECO:0000256" key="3">
    <source>
        <dbReference type="ARBA" id="ARBA00022704"/>
    </source>
</evidence>
<evidence type="ECO:0000256" key="2">
    <source>
        <dbReference type="ARBA" id="ARBA00022690"/>
    </source>
</evidence>
<protein>
    <recommendedName>
        <fullName evidence="6">Cystatin domain-containing protein</fullName>
    </recommendedName>
</protein>
<dbReference type="GO" id="GO:0005615">
    <property type="term" value="C:extracellular space"/>
    <property type="evidence" value="ECO:0007669"/>
    <property type="project" value="TreeGrafter"/>
</dbReference>
<dbReference type="PANTHER" id="PTHR46186:SF2">
    <property type="entry name" value="CYSTATIN"/>
    <property type="match status" value="1"/>
</dbReference>
<dbReference type="AlphaFoldDB" id="A0A8D9AJB8"/>